<sequence length="95" mass="10504">MMTKGSNNGKLNKKQLRVAVAKEKLSLLESNQTDSLKALDIIDLLANHCLSDSSICPNDTESELASYRKFAKIHDGILDGTMLNMQNIQVHCKNS</sequence>
<dbReference type="EMBL" id="JAANQT010000961">
    <property type="protein sequence ID" value="KAG1307353.1"/>
    <property type="molecule type" value="Genomic_DNA"/>
</dbReference>
<proteinExistence type="predicted"/>
<organism evidence="1 2">
    <name type="scientific">Rhizopus oryzae</name>
    <name type="common">Mucormycosis agent</name>
    <name type="synonym">Rhizopus arrhizus var. delemar</name>
    <dbReference type="NCBI Taxonomy" id="64495"/>
    <lineage>
        <taxon>Eukaryota</taxon>
        <taxon>Fungi</taxon>
        <taxon>Fungi incertae sedis</taxon>
        <taxon>Mucoromycota</taxon>
        <taxon>Mucoromycotina</taxon>
        <taxon>Mucoromycetes</taxon>
        <taxon>Mucorales</taxon>
        <taxon>Mucorineae</taxon>
        <taxon>Rhizopodaceae</taxon>
        <taxon>Rhizopus</taxon>
    </lineage>
</organism>
<comment type="caution">
    <text evidence="1">The sequence shown here is derived from an EMBL/GenBank/DDBJ whole genome shotgun (WGS) entry which is preliminary data.</text>
</comment>
<accession>A0A9P6X805</accession>
<reference evidence="1" key="1">
    <citation type="journal article" date="2020" name="Microb. Genom.">
        <title>Genetic diversity of clinical and environmental Mucorales isolates obtained from an investigation of mucormycosis cases among solid organ transplant recipients.</title>
        <authorList>
            <person name="Nguyen M.H."/>
            <person name="Kaul D."/>
            <person name="Muto C."/>
            <person name="Cheng S.J."/>
            <person name="Richter R.A."/>
            <person name="Bruno V.M."/>
            <person name="Liu G."/>
            <person name="Beyhan S."/>
            <person name="Sundermann A.J."/>
            <person name="Mounaud S."/>
            <person name="Pasculle A.W."/>
            <person name="Nierman W.C."/>
            <person name="Driscoll E."/>
            <person name="Cumbie R."/>
            <person name="Clancy C.J."/>
            <person name="Dupont C.L."/>
        </authorList>
    </citation>
    <scope>NUCLEOTIDE SEQUENCE</scope>
    <source>
        <strain evidence="1">GL11</strain>
    </source>
</reference>
<protein>
    <submittedName>
        <fullName evidence="1">Uncharacterized protein</fullName>
    </submittedName>
</protein>
<dbReference type="OrthoDB" id="2244190at2759"/>
<evidence type="ECO:0000313" key="2">
    <source>
        <dbReference type="Proteomes" id="UP000716291"/>
    </source>
</evidence>
<gene>
    <name evidence="1" type="ORF">G6F64_006879</name>
</gene>
<keyword evidence="2" id="KW-1185">Reference proteome</keyword>
<evidence type="ECO:0000313" key="1">
    <source>
        <dbReference type="EMBL" id="KAG1307353.1"/>
    </source>
</evidence>
<name>A0A9P6X805_RHIOR</name>
<dbReference type="AlphaFoldDB" id="A0A9P6X805"/>
<dbReference type="Proteomes" id="UP000716291">
    <property type="component" value="Unassembled WGS sequence"/>
</dbReference>